<accession>A0A418T7N6</accession>
<dbReference type="EMBL" id="QZCG01000001">
    <property type="protein sequence ID" value="RJE89116.1"/>
    <property type="molecule type" value="Genomic_DNA"/>
</dbReference>
<evidence type="ECO:0000313" key="4">
    <source>
        <dbReference type="EMBL" id="RJE89116.1"/>
    </source>
</evidence>
<dbReference type="Proteomes" id="UP000284202">
    <property type="component" value="Unassembled WGS sequence"/>
</dbReference>
<comment type="caution">
    <text evidence="4">The sequence shown here is derived from an EMBL/GenBank/DDBJ whole genome shotgun (WGS) entry which is preliminary data.</text>
</comment>
<dbReference type="SUPFAM" id="SSF53613">
    <property type="entry name" value="Ribokinase-like"/>
    <property type="match status" value="1"/>
</dbReference>
<evidence type="ECO:0000256" key="2">
    <source>
        <dbReference type="ARBA" id="ARBA00022777"/>
    </source>
</evidence>
<dbReference type="GO" id="GO:0016301">
    <property type="term" value="F:kinase activity"/>
    <property type="evidence" value="ECO:0007669"/>
    <property type="project" value="UniProtKB-KW"/>
</dbReference>
<dbReference type="OrthoDB" id="9795789at2"/>
<dbReference type="AlphaFoldDB" id="A0A418T7N6"/>
<keyword evidence="2 4" id="KW-0418">Kinase</keyword>
<evidence type="ECO:0000256" key="1">
    <source>
        <dbReference type="ARBA" id="ARBA00022679"/>
    </source>
</evidence>
<sequence length="307" mass="31911">MTALPPGWTRKDPVVICLGLTAMDHVWMVESLPHQAGKTRAGDYGSGGGGMAATAAVAVSQLGGQARFWGRAGKDAAGLAMRRELALEGVDAEHLRLFPHARSSVSCVLVDPAGERLIVNFRGADLPEKADWLPLDQVAGAGAVLADPRWVEGAATAFEAARKVGVPTVLDADVAEAAVFEKLLPLTDHAIFSEQALQAFAGSGNGLERVAEYGCAVSAVTRGGDGVDWIENGNHHHRPAFPVETVDTNGAGDVFHGAWAMAVAAGADTGSAAEFASAAAALKCTRRNGRAGIPDFTETLELWRPTG</sequence>
<feature type="domain" description="Carbohydrate kinase PfkB" evidence="3">
    <location>
        <begin position="15"/>
        <end position="294"/>
    </location>
</feature>
<dbReference type="RefSeq" id="WP_119744748.1">
    <property type="nucleotide sequence ID" value="NZ_QZCG01000001.1"/>
</dbReference>
<keyword evidence="1" id="KW-0808">Transferase</keyword>
<dbReference type="PANTHER" id="PTHR10584">
    <property type="entry name" value="SUGAR KINASE"/>
    <property type="match status" value="1"/>
</dbReference>
<dbReference type="GO" id="GO:0005829">
    <property type="term" value="C:cytosol"/>
    <property type="evidence" value="ECO:0007669"/>
    <property type="project" value="TreeGrafter"/>
</dbReference>
<name>A0A418T7N6_9RHOB</name>
<dbReference type="Pfam" id="PF00294">
    <property type="entry name" value="PfkB"/>
    <property type="match status" value="1"/>
</dbReference>
<dbReference type="PANTHER" id="PTHR10584:SF157">
    <property type="entry name" value="SULFOFRUCTOSE KINASE"/>
    <property type="match status" value="1"/>
</dbReference>
<dbReference type="Gene3D" id="3.40.1190.20">
    <property type="match status" value="1"/>
</dbReference>
<dbReference type="InterPro" id="IPR029056">
    <property type="entry name" value="Ribokinase-like"/>
</dbReference>
<evidence type="ECO:0000259" key="3">
    <source>
        <dbReference type="Pfam" id="PF00294"/>
    </source>
</evidence>
<gene>
    <name evidence="4" type="ORF">D3P04_00180</name>
</gene>
<keyword evidence="5" id="KW-1185">Reference proteome</keyword>
<reference evidence="5" key="1">
    <citation type="submission" date="2018-09" db="EMBL/GenBank/DDBJ databases">
        <title>Acidovorax cavernicola nov. sp. isolated from Gruta de las Maravillas (Aracena, Spain).</title>
        <authorList>
            <person name="Jurado V."/>
            <person name="Gutierrez-Patricio S."/>
            <person name="Gonzalez-Pimentel J.L."/>
            <person name="Miller A.Z."/>
            <person name="Laiz L."/>
            <person name="Saiz-Jimenez C."/>
        </authorList>
    </citation>
    <scope>NUCLEOTIDE SEQUENCE [LARGE SCALE GENOMIC DNA]</scope>
    <source>
        <strain evidence="5">1011MAR3C25</strain>
    </source>
</reference>
<protein>
    <submittedName>
        <fullName evidence="4">Sugar kinase</fullName>
    </submittedName>
</protein>
<proteinExistence type="predicted"/>
<dbReference type="InterPro" id="IPR011611">
    <property type="entry name" value="PfkB_dom"/>
</dbReference>
<organism evidence="4 5">
    <name type="scientific">Paracoccus onubensis</name>
    <dbReference type="NCBI Taxonomy" id="1675788"/>
    <lineage>
        <taxon>Bacteria</taxon>
        <taxon>Pseudomonadati</taxon>
        <taxon>Pseudomonadota</taxon>
        <taxon>Alphaproteobacteria</taxon>
        <taxon>Rhodobacterales</taxon>
        <taxon>Paracoccaceae</taxon>
        <taxon>Paracoccus</taxon>
    </lineage>
</organism>
<evidence type="ECO:0000313" key="5">
    <source>
        <dbReference type="Proteomes" id="UP000284202"/>
    </source>
</evidence>